<evidence type="ECO:0008006" key="4">
    <source>
        <dbReference type="Google" id="ProtNLM"/>
    </source>
</evidence>
<dbReference type="NCBIfam" id="NF037995">
    <property type="entry name" value="TRAP_S1"/>
    <property type="match status" value="1"/>
</dbReference>
<dbReference type="RefSeq" id="WP_116554459.1">
    <property type="nucleotide sequence ID" value="NZ_QCZG01000014.1"/>
</dbReference>
<protein>
    <recommendedName>
        <fullName evidence="4">C4-dicarboxylate ABC transporter substrate-binding protein</fullName>
    </recommendedName>
</protein>
<dbReference type="AlphaFoldDB" id="A0A2U1K492"/>
<dbReference type="PANTHER" id="PTHR33376:SF15">
    <property type="entry name" value="BLL6794 PROTEIN"/>
    <property type="match status" value="1"/>
</dbReference>
<dbReference type="Gene3D" id="3.40.190.170">
    <property type="entry name" value="Bacterial extracellular solute-binding protein, family 7"/>
    <property type="match status" value="1"/>
</dbReference>
<dbReference type="OrthoDB" id="1646at2"/>
<keyword evidence="3" id="KW-1185">Reference proteome</keyword>
<dbReference type="GO" id="GO:0055085">
    <property type="term" value="P:transmembrane transport"/>
    <property type="evidence" value="ECO:0007669"/>
    <property type="project" value="InterPro"/>
</dbReference>
<dbReference type="PROSITE" id="PS51257">
    <property type="entry name" value="PROKAR_LIPOPROTEIN"/>
    <property type="match status" value="1"/>
</dbReference>
<evidence type="ECO:0000313" key="2">
    <source>
        <dbReference type="EMBL" id="PWA11959.1"/>
    </source>
</evidence>
<sequence length="365" mass="41201">MNFKKAYLNLIILLVGTLLVGCGGKSASSNENESKKEQENDSVKAIELNVNNFAPSTGHLAYNVFEPWKEIVEEKTNDRVKVNLYHGASLGKANTVYQDVEGGLYEVGLVATNYFYDTKFFPYTIGNLPFALVEEPEKSKAVLKKFGEKYANEDLSDVILMPPTITDPYIMFSSKPIKSVNDLKKKKMRASSTSEAEFVKALDGVPVSITYEDTYEALQKNTVETSFFSPIAAIGPKFFEPAPYISKLNISVIPFVPIMNKTFYDNLPEDLKKIFDEELNPKLTELVTESYKLELEKSYEKLKDEVANRGEIITPTEEEVKIFKEAGKAAWDNWIETADKKGYNGQEMVDEFIKLLEEEGLQTPF</sequence>
<dbReference type="InterPro" id="IPR038404">
    <property type="entry name" value="TRAP_DctP_sf"/>
</dbReference>
<proteinExistence type="predicted"/>
<dbReference type="PANTHER" id="PTHR33376">
    <property type="match status" value="1"/>
</dbReference>
<evidence type="ECO:0000256" key="1">
    <source>
        <dbReference type="ARBA" id="ARBA00022729"/>
    </source>
</evidence>
<dbReference type="EMBL" id="QCZG01000014">
    <property type="protein sequence ID" value="PWA11959.1"/>
    <property type="molecule type" value="Genomic_DNA"/>
</dbReference>
<dbReference type="Proteomes" id="UP000245998">
    <property type="component" value="Unassembled WGS sequence"/>
</dbReference>
<keyword evidence="1" id="KW-0732">Signal</keyword>
<reference evidence="2 3" key="1">
    <citation type="submission" date="2018-04" db="EMBL/GenBank/DDBJ databases">
        <title>Camelliibacillus theae gen. nov., sp. nov., isolated from Pu'er tea.</title>
        <authorList>
            <person name="Niu L."/>
        </authorList>
    </citation>
    <scope>NUCLEOTIDE SEQUENCE [LARGE SCALE GENOMIC DNA]</scope>
    <source>
        <strain evidence="2 3">T8</strain>
    </source>
</reference>
<name>A0A2U1K492_9BACI</name>
<gene>
    <name evidence="2" type="ORF">DCC39_08475</name>
</gene>
<dbReference type="Pfam" id="PF03480">
    <property type="entry name" value="DctP"/>
    <property type="match status" value="1"/>
</dbReference>
<organism evidence="2 3">
    <name type="scientific">Pueribacillus theae</name>
    <dbReference type="NCBI Taxonomy" id="2171751"/>
    <lineage>
        <taxon>Bacteria</taxon>
        <taxon>Bacillati</taxon>
        <taxon>Bacillota</taxon>
        <taxon>Bacilli</taxon>
        <taxon>Bacillales</taxon>
        <taxon>Bacillaceae</taxon>
        <taxon>Pueribacillus</taxon>
    </lineage>
</organism>
<evidence type="ECO:0000313" key="3">
    <source>
        <dbReference type="Proteomes" id="UP000245998"/>
    </source>
</evidence>
<comment type="caution">
    <text evidence="2">The sequence shown here is derived from an EMBL/GenBank/DDBJ whole genome shotgun (WGS) entry which is preliminary data.</text>
</comment>
<dbReference type="InterPro" id="IPR018389">
    <property type="entry name" value="DctP_fam"/>
</dbReference>
<accession>A0A2U1K492</accession>